<feature type="transmembrane region" description="Helical" evidence="1">
    <location>
        <begin position="20"/>
        <end position="38"/>
    </location>
</feature>
<keyword evidence="1" id="KW-1133">Transmembrane helix</keyword>
<evidence type="ECO:0000313" key="2">
    <source>
        <dbReference type="EMBL" id="MBB5998986.1"/>
    </source>
</evidence>
<comment type="caution">
    <text evidence="2">The sequence shown here is derived from an EMBL/GenBank/DDBJ whole genome shotgun (WGS) entry which is preliminary data.</text>
</comment>
<dbReference type="EMBL" id="JACHLY010000001">
    <property type="protein sequence ID" value="MBB5998986.1"/>
    <property type="molecule type" value="Genomic_DNA"/>
</dbReference>
<keyword evidence="1" id="KW-0812">Transmembrane</keyword>
<sequence>MLGNATLLGVGYLLLRRPRLAALALAVSAGLLTLTALYPAFLVWRFLLVAWWLTLVIHTWRTAPPAPREPPEPRSRWNPLWRRRVLLAACLLLVAFGWLRFDTWTVVHYAEDAHAAGECDRAVDSLWSIGPIHGAAYGSAAERGEAERTACERLLTALDAGDAATAATKLGAYLERPDARWDGAGPKRAEFLLDVAMQNDGEEFRGDDDPALAATEAAFTQLSDTLQDTPGQSGRVRAVTESFIASLAETPPCKAKAIDNWMLDQDWQNPELAEPVASEADRVPGRMFDCAESFGVTDPDAAGAAYQAYLKAYPEHESAADAAEALLSDEQYCEHPAAYPGAPAYKGDGPHAMQTFGIDAAQYGFPDSWQADGAAETVLVTCVEGPERGSRQETCYYSAGADQPLVTQQGNAEVDFFASEFSVTAYSLRTGKPVNDYSEEIGDPCPPVLEYESSTYLDLGPPSDYDSDYSDADVRGIFDRLMD</sequence>
<dbReference type="Proteomes" id="UP000578077">
    <property type="component" value="Unassembled WGS sequence"/>
</dbReference>
<dbReference type="RefSeq" id="WP_184635597.1">
    <property type="nucleotide sequence ID" value="NZ_BAABKT010000022.1"/>
</dbReference>
<keyword evidence="3" id="KW-1185">Reference proteome</keyword>
<dbReference type="AlphaFoldDB" id="A0A841E7K0"/>
<evidence type="ECO:0000313" key="3">
    <source>
        <dbReference type="Proteomes" id="UP000578077"/>
    </source>
</evidence>
<gene>
    <name evidence="2" type="ORF">HNR25_002737</name>
</gene>
<name>A0A841E7K0_9ACTN</name>
<feature type="transmembrane region" description="Helical" evidence="1">
    <location>
        <begin position="84"/>
        <end position="101"/>
    </location>
</feature>
<proteinExistence type="predicted"/>
<organism evidence="2 3">
    <name type="scientific">Streptomonospora salina</name>
    <dbReference type="NCBI Taxonomy" id="104205"/>
    <lineage>
        <taxon>Bacteria</taxon>
        <taxon>Bacillati</taxon>
        <taxon>Actinomycetota</taxon>
        <taxon>Actinomycetes</taxon>
        <taxon>Streptosporangiales</taxon>
        <taxon>Nocardiopsidaceae</taxon>
        <taxon>Streptomonospora</taxon>
    </lineage>
</organism>
<protein>
    <submittedName>
        <fullName evidence="2">Uncharacterized protein</fullName>
    </submittedName>
</protein>
<keyword evidence="1" id="KW-0472">Membrane</keyword>
<accession>A0A841E7K0</accession>
<evidence type="ECO:0000256" key="1">
    <source>
        <dbReference type="SAM" id="Phobius"/>
    </source>
</evidence>
<reference evidence="2 3" key="1">
    <citation type="submission" date="2020-08" db="EMBL/GenBank/DDBJ databases">
        <title>Sequencing the genomes of 1000 actinobacteria strains.</title>
        <authorList>
            <person name="Klenk H.-P."/>
        </authorList>
    </citation>
    <scope>NUCLEOTIDE SEQUENCE [LARGE SCALE GENOMIC DNA]</scope>
    <source>
        <strain evidence="2 3">DSM 44593</strain>
    </source>
</reference>